<feature type="compositionally biased region" description="Basic residues" evidence="1">
    <location>
        <begin position="351"/>
        <end position="363"/>
    </location>
</feature>
<dbReference type="PANTHER" id="PTHR12661:SF5">
    <property type="entry name" value="SUPPRESSOR OF SWI4 1 HOMOLOG"/>
    <property type="match status" value="1"/>
</dbReference>
<feature type="region of interest" description="Disordered" evidence="1">
    <location>
        <begin position="1"/>
        <end position="22"/>
    </location>
</feature>
<dbReference type="InterPro" id="IPR045112">
    <property type="entry name" value="PPAN-like"/>
</dbReference>
<dbReference type="SMART" id="SM00879">
    <property type="entry name" value="Brix"/>
    <property type="match status" value="1"/>
</dbReference>
<dbReference type="GO" id="GO:0030687">
    <property type="term" value="C:preribosome, large subunit precursor"/>
    <property type="evidence" value="ECO:0007669"/>
    <property type="project" value="TreeGrafter"/>
</dbReference>
<evidence type="ECO:0000256" key="1">
    <source>
        <dbReference type="SAM" id="MobiDB-lite"/>
    </source>
</evidence>
<reference evidence="3" key="2">
    <citation type="submission" date="2011-02" db="EMBL/GenBank/DDBJ databases">
        <authorList>
            <person name="MacLean D."/>
        </authorList>
    </citation>
    <scope>NUCLEOTIDE SEQUENCE</scope>
</reference>
<dbReference type="Pfam" id="PF04427">
    <property type="entry name" value="Brix"/>
    <property type="match status" value="1"/>
</dbReference>
<dbReference type="PANTHER" id="PTHR12661">
    <property type="entry name" value="PETER PAN-RELATED"/>
    <property type="match status" value="1"/>
</dbReference>
<dbReference type="InterPro" id="IPR007109">
    <property type="entry name" value="Brix"/>
</dbReference>
<accession>F0WCB0</accession>
<evidence type="ECO:0000313" key="3">
    <source>
        <dbReference type="EMBL" id="CCA18824.1"/>
    </source>
</evidence>
<dbReference type="GO" id="GO:0006364">
    <property type="term" value="P:rRNA processing"/>
    <property type="evidence" value="ECO:0007669"/>
    <property type="project" value="InterPro"/>
</dbReference>
<feature type="compositionally biased region" description="Basic residues" evidence="1">
    <location>
        <begin position="1"/>
        <end position="13"/>
    </location>
</feature>
<dbReference type="GO" id="GO:0000027">
    <property type="term" value="P:ribosomal large subunit assembly"/>
    <property type="evidence" value="ECO:0007669"/>
    <property type="project" value="TreeGrafter"/>
</dbReference>
<name>F0WCB0_9STRA</name>
<sequence>MPKKGGRRRKRRTHVLDHPNAESDKLPKSFVFKMGKVPPAIQTLVQDIRRTMAPYTADKLRDNRKNSLKDFIHVGAPLGVTHFMVFTSTEKHTNLRIARLPRGPTLSFQIEAFTLMRHMHEFQRHPVDPSLALKHKPLVVLNNFSSAEDHIQLLNVMFQSLFPPIDLQTIKLQECRRVVLFNYDKEANLIEFRQYVIRANPLGLSRSVKSLVKAKIPNLAKLNDISDFILGAQGGATSESEVDEATHITMTHERGNQETKSAIRLAEIGPRLTLKLTKVEREVCEGDILYHAFVSKTPEEQAQAKAKREGFCSLKRKRRQEQDSNVARKAQRDLQKPKPSSDAPDVSKPRIAPRGKIIRHKQRPPSQDAPVHQS</sequence>
<dbReference type="PROSITE" id="PS50833">
    <property type="entry name" value="BRIX"/>
    <property type="match status" value="1"/>
</dbReference>
<feature type="domain" description="Brix" evidence="2">
    <location>
        <begin position="27"/>
        <end position="285"/>
    </location>
</feature>
<reference evidence="3" key="1">
    <citation type="journal article" date="2011" name="PLoS Biol.">
        <title>Gene gain and loss during evolution of obligate parasitism in the white rust pathogen of Arabidopsis thaliana.</title>
        <authorList>
            <person name="Kemen E."/>
            <person name="Gardiner A."/>
            <person name="Schultz-Larsen T."/>
            <person name="Kemen A.C."/>
            <person name="Balmuth A.L."/>
            <person name="Robert-Seilaniantz A."/>
            <person name="Bailey K."/>
            <person name="Holub E."/>
            <person name="Studholme D.J."/>
            <person name="Maclean D."/>
            <person name="Jones J.D."/>
        </authorList>
    </citation>
    <scope>NUCLEOTIDE SEQUENCE</scope>
</reference>
<gene>
    <name evidence="3" type="primary">AlNc14C57G4293</name>
    <name evidence="3" type="ORF">ALNC14_049670</name>
</gene>
<organism evidence="3">
    <name type="scientific">Albugo laibachii Nc14</name>
    <dbReference type="NCBI Taxonomy" id="890382"/>
    <lineage>
        <taxon>Eukaryota</taxon>
        <taxon>Sar</taxon>
        <taxon>Stramenopiles</taxon>
        <taxon>Oomycota</taxon>
        <taxon>Peronosporomycetes</taxon>
        <taxon>Albuginales</taxon>
        <taxon>Albuginaceae</taxon>
        <taxon>Albugo</taxon>
    </lineage>
</organism>
<dbReference type="AlphaFoldDB" id="F0WCB0"/>
<dbReference type="SUPFAM" id="SSF52954">
    <property type="entry name" value="Class II aaRS ABD-related"/>
    <property type="match status" value="1"/>
</dbReference>
<feature type="region of interest" description="Disordered" evidence="1">
    <location>
        <begin position="315"/>
        <end position="374"/>
    </location>
</feature>
<dbReference type="HOGENOM" id="CLU_026936_2_1_1"/>
<dbReference type="GO" id="GO:0019843">
    <property type="term" value="F:rRNA binding"/>
    <property type="evidence" value="ECO:0007669"/>
    <property type="project" value="InterPro"/>
</dbReference>
<evidence type="ECO:0000259" key="2">
    <source>
        <dbReference type="PROSITE" id="PS50833"/>
    </source>
</evidence>
<proteinExistence type="predicted"/>
<protein>
    <submittedName>
        <fullName evidence="3">SWI4 1 putative</fullName>
    </submittedName>
</protein>
<dbReference type="EMBL" id="FR824102">
    <property type="protein sequence ID" value="CCA18824.1"/>
    <property type="molecule type" value="Genomic_DNA"/>
</dbReference>